<gene>
    <name evidence="1" type="ORF">CINCED_3A000853</name>
</gene>
<organism evidence="1 2">
    <name type="scientific">Cinara cedri</name>
    <dbReference type="NCBI Taxonomy" id="506608"/>
    <lineage>
        <taxon>Eukaryota</taxon>
        <taxon>Metazoa</taxon>
        <taxon>Ecdysozoa</taxon>
        <taxon>Arthropoda</taxon>
        <taxon>Hexapoda</taxon>
        <taxon>Insecta</taxon>
        <taxon>Pterygota</taxon>
        <taxon>Neoptera</taxon>
        <taxon>Paraneoptera</taxon>
        <taxon>Hemiptera</taxon>
        <taxon>Sternorrhyncha</taxon>
        <taxon>Aphidomorpha</taxon>
        <taxon>Aphidoidea</taxon>
        <taxon>Aphididae</taxon>
        <taxon>Lachninae</taxon>
        <taxon>Cinara</taxon>
    </lineage>
</organism>
<evidence type="ECO:0000313" key="1">
    <source>
        <dbReference type="EMBL" id="VVC41081.1"/>
    </source>
</evidence>
<dbReference type="EMBL" id="CABPRJ010001912">
    <property type="protein sequence ID" value="VVC41081.1"/>
    <property type="molecule type" value="Genomic_DNA"/>
</dbReference>
<reference evidence="1 2" key="1">
    <citation type="submission" date="2019-08" db="EMBL/GenBank/DDBJ databases">
        <authorList>
            <person name="Alioto T."/>
            <person name="Alioto T."/>
            <person name="Gomez Garrido J."/>
        </authorList>
    </citation>
    <scope>NUCLEOTIDE SEQUENCE [LARGE SCALE GENOMIC DNA]</scope>
</reference>
<accession>A0A5E4NBK1</accession>
<sequence length="87" mass="10286">MDNVLNNNFESKCSTKNSREDIQISRFITILYRVNKIIRFNDPFIPCDSIIQSRIGFIETLAKQWTIIKYRYKMANPKKAAYSNLSF</sequence>
<name>A0A5E4NBK1_9HEMI</name>
<proteinExistence type="predicted"/>
<dbReference type="Proteomes" id="UP000325440">
    <property type="component" value="Unassembled WGS sequence"/>
</dbReference>
<protein>
    <submittedName>
        <fullName evidence="1">Uncharacterized protein</fullName>
    </submittedName>
</protein>
<keyword evidence="2" id="KW-1185">Reference proteome</keyword>
<dbReference type="AlphaFoldDB" id="A0A5E4NBK1"/>
<evidence type="ECO:0000313" key="2">
    <source>
        <dbReference type="Proteomes" id="UP000325440"/>
    </source>
</evidence>